<organism evidence="3 4">
    <name type="scientific">Limosilactobacillus fermentum</name>
    <name type="common">Lactobacillus fermentum</name>
    <dbReference type="NCBI Taxonomy" id="1613"/>
    <lineage>
        <taxon>Bacteria</taxon>
        <taxon>Bacillati</taxon>
        <taxon>Bacillota</taxon>
        <taxon>Bacilli</taxon>
        <taxon>Lactobacillales</taxon>
        <taxon>Lactobacillaceae</taxon>
        <taxon>Limosilactobacillus</taxon>
    </lineage>
</organism>
<dbReference type="GO" id="GO:0050062">
    <property type="term" value="F:long-chain-fatty-acyl-CoA reductase activity"/>
    <property type="evidence" value="ECO:0007669"/>
    <property type="project" value="UniProtKB-EC"/>
</dbReference>
<dbReference type="EC" id="1.2.1.50" evidence="2"/>
<dbReference type="InterPro" id="IPR008670">
    <property type="entry name" value="CoA_reduct_LuxC"/>
</dbReference>
<keyword evidence="2" id="KW-0560">Oxidoreductase</keyword>
<reference evidence="3" key="1">
    <citation type="submission" date="2023-04" db="EMBL/GenBank/DDBJ databases">
        <title>Genomic of Limosilactobacillus fermentum MSJK0025.</title>
        <authorList>
            <person name="Yang S."/>
        </authorList>
    </citation>
    <scope>NUCLEOTIDE SEQUENCE</scope>
    <source>
        <strain evidence="3">MSJK0025</strain>
    </source>
</reference>
<dbReference type="PIRSF" id="PIRSF009414">
    <property type="entry name" value="LuxC"/>
    <property type="match status" value="1"/>
</dbReference>
<dbReference type="GO" id="GO:0003995">
    <property type="term" value="F:acyl-CoA dehydrogenase activity"/>
    <property type="evidence" value="ECO:0007669"/>
    <property type="project" value="InterPro"/>
</dbReference>
<dbReference type="Proteomes" id="UP001218104">
    <property type="component" value="Chromosome"/>
</dbReference>
<keyword evidence="1 2" id="KW-0521">NADP</keyword>
<accession>A0AAJ5ZV49</accession>
<evidence type="ECO:0000256" key="1">
    <source>
        <dbReference type="ARBA" id="ARBA00022857"/>
    </source>
</evidence>
<name>A0AAJ5ZV49_LIMFE</name>
<dbReference type="AlphaFoldDB" id="A0AAJ5ZV49"/>
<evidence type="ECO:0000313" key="4">
    <source>
        <dbReference type="Proteomes" id="UP001218104"/>
    </source>
</evidence>
<proteinExistence type="inferred from homology"/>
<protein>
    <recommendedName>
        <fullName evidence="2">Acyl-CoA reductase</fullName>
        <ecNumber evidence="2">1.2.1.50</ecNumber>
    </recommendedName>
</protein>
<evidence type="ECO:0000256" key="2">
    <source>
        <dbReference type="PIRNR" id="PIRNR009414"/>
    </source>
</evidence>
<dbReference type="RefSeq" id="WP_202862931.1">
    <property type="nucleotide sequence ID" value="NZ_CP035055.1"/>
</dbReference>
<gene>
    <name evidence="3" type="ORF">P8634_06565</name>
</gene>
<dbReference type="CDD" id="cd07080">
    <property type="entry name" value="ALDH_Acyl-CoA-Red_LuxC"/>
    <property type="match status" value="1"/>
</dbReference>
<dbReference type="EMBL" id="CP121468">
    <property type="protein sequence ID" value="WFR88484.1"/>
    <property type="molecule type" value="Genomic_DNA"/>
</dbReference>
<comment type="catalytic activity">
    <reaction evidence="2">
        <text>a long-chain fatty aldehyde + NADP(+) + CoA = a long-chain fatty acyl-CoA + NADPH + H(+)</text>
        <dbReference type="Rhea" id="RHEA:15437"/>
        <dbReference type="ChEBI" id="CHEBI:15378"/>
        <dbReference type="ChEBI" id="CHEBI:17176"/>
        <dbReference type="ChEBI" id="CHEBI:57287"/>
        <dbReference type="ChEBI" id="CHEBI:57783"/>
        <dbReference type="ChEBI" id="CHEBI:58349"/>
        <dbReference type="ChEBI" id="CHEBI:83139"/>
        <dbReference type="EC" id="1.2.1.50"/>
    </reaction>
</comment>
<evidence type="ECO:0000313" key="3">
    <source>
        <dbReference type="EMBL" id="WFR88484.1"/>
    </source>
</evidence>
<sequence length="493" mass="55370">MKRAVMGTIKVIPVDIFKMPRGITLTNFGYQTITIGQLDYSLRFPIVTPDAIVEIKDRLRHNQAAYLSHLTVAEIISKIDQAVNLWTHPDYPQRRLAMKLLPQITGYNAETVELEIKRFIRVFRKKELMRFVDSELDQPEILDDFHPQKSGSMTKAFGPETTFHVFSGNIPGLQIWSLIMATIVKSASLGKTSMSEPLFPVLFAQSLAEVSPELADCLAILPWKGGTMNLEEAATSATDATIVYGSDKAVDAIKELVPKSKIFLHYGYKISFSMIGREVLTPEYYLQTVKQAIEDVAVYDQQSCLSAQTIFVEKGGSTSPMNVAKLLASELANYQLKRPRAELTNEQAAAVVRLRNDYQLKALNDSDVQVFSSDGNTDWTVVYHAHPGFVNSPLNRTIHVYAIDELEQVPEYLQPFKQYLQSCGLAVKPTRLFSLANQLGRAGINRISALGEMTRAKPGWHHDGHFNLLDLLRFIDVEQNTERAAEKFDPDVE</sequence>
<dbReference type="Pfam" id="PF05893">
    <property type="entry name" value="LuxC"/>
    <property type="match status" value="1"/>
</dbReference>
<comment type="similarity">
    <text evidence="2">Belongs to the LuxC family.</text>
</comment>
<dbReference type="GO" id="GO:0008218">
    <property type="term" value="P:bioluminescence"/>
    <property type="evidence" value="ECO:0007669"/>
    <property type="project" value="InterPro"/>
</dbReference>